<accession>A0A1N7RJP5</accession>
<protein>
    <submittedName>
        <fullName evidence="1">Uncharacterized protein</fullName>
    </submittedName>
</protein>
<evidence type="ECO:0000313" key="1">
    <source>
        <dbReference type="EMBL" id="SIT35322.1"/>
    </source>
</evidence>
<gene>
    <name evidence="1" type="ORF">BN2476_20127</name>
</gene>
<reference evidence="1" key="1">
    <citation type="submission" date="2016-12" db="EMBL/GenBank/DDBJ databases">
        <authorList>
            <person name="Moulin L."/>
        </authorList>
    </citation>
    <scope>NUCLEOTIDE SEQUENCE [LARGE SCALE GENOMIC DNA]</scope>
    <source>
        <strain evidence="1">STM 7183</strain>
    </source>
</reference>
<dbReference type="Proteomes" id="UP000195569">
    <property type="component" value="Unassembled WGS sequence"/>
</dbReference>
<proteinExistence type="predicted"/>
<dbReference type="AlphaFoldDB" id="A0A1N7RJP5"/>
<name>A0A1N7RJP5_9BURK</name>
<sequence>MVKETSCACCAAGTVDSGAAAFVCGSSAGWVPVVDEPGAAVLAVFVCVALGKNIDWRPWSRCQLSNSMTADMKKMTHRTVRLISMRCLSVDGTARQRFLGVGGGTRSMPPAENG</sequence>
<organism evidence="1 2">
    <name type="scientific">Paraburkholderia piptadeniae</name>
    <dbReference type="NCBI Taxonomy" id="1701573"/>
    <lineage>
        <taxon>Bacteria</taxon>
        <taxon>Pseudomonadati</taxon>
        <taxon>Pseudomonadota</taxon>
        <taxon>Betaproteobacteria</taxon>
        <taxon>Burkholderiales</taxon>
        <taxon>Burkholderiaceae</taxon>
        <taxon>Paraburkholderia</taxon>
    </lineage>
</organism>
<dbReference type="EMBL" id="CYGY02000002">
    <property type="protein sequence ID" value="SIT35322.1"/>
    <property type="molecule type" value="Genomic_DNA"/>
</dbReference>
<evidence type="ECO:0000313" key="2">
    <source>
        <dbReference type="Proteomes" id="UP000195569"/>
    </source>
</evidence>
<keyword evidence="2" id="KW-1185">Reference proteome</keyword>
<comment type="caution">
    <text evidence="1">The sequence shown here is derived from an EMBL/GenBank/DDBJ whole genome shotgun (WGS) entry which is preliminary data.</text>
</comment>